<dbReference type="EMBL" id="VMBB01000599">
    <property type="protein sequence ID" value="MDR8263317.1"/>
    <property type="molecule type" value="Genomic_DNA"/>
</dbReference>
<dbReference type="SUPFAM" id="SSF51735">
    <property type="entry name" value="NAD(P)-binding Rossmann-fold domains"/>
    <property type="match status" value="1"/>
</dbReference>
<keyword evidence="1" id="KW-0521">NADP</keyword>
<feature type="non-terminal residue" evidence="3">
    <location>
        <position position="1"/>
    </location>
</feature>
<dbReference type="EC" id="2.7.2.4" evidence="3"/>
<dbReference type="InterPro" id="IPR005106">
    <property type="entry name" value="Asp/hSer_DH_NAD-bd"/>
</dbReference>
<comment type="caution">
    <text evidence="3">The sequence shown here is derived from an EMBL/GenBank/DDBJ whole genome shotgun (WGS) entry which is preliminary data.</text>
</comment>
<dbReference type="Pfam" id="PF03447">
    <property type="entry name" value="NAD_binding_3"/>
    <property type="match status" value="1"/>
</dbReference>
<dbReference type="InterPro" id="IPR036291">
    <property type="entry name" value="NAD(P)-bd_dom_sf"/>
</dbReference>
<evidence type="ECO:0000256" key="1">
    <source>
        <dbReference type="ARBA" id="ARBA00022857"/>
    </source>
</evidence>
<dbReference type="EC" id="1.1.1.3" evidence="3"/>
<accession>A0ABD5DFV0</accession>
<name>A0ABD5DFV0_ACIBA</name>
<dbReference type="Gene3D" id="3.40.50.720">
    <property type="entry name" value="NAD(P)-binding Rossmann-like Domain"/>
    <property type="match status" value="1"/>
</dbReference>
<keyword evidence="3" id="KW-0418">Kinase</keyword>
<evidence type="ECO:0000313" key="3">
    <source>
        <dbReference type="EMBL" id="MDR8263317.1"/>
    </source>
</evidence>
<sequence>LWMRAHPYDDLVVLDVTASEQLADQYLDFASHGFHVISANKLAGASSSDKYRQIHDAFEKTGRHWLYNATVGAGLPVNHTVRDLIDSGDTILGLSGIFSG</sequence>
<protein>
    <submittedName>
        <fullName evidence="3">Bifunctional aspartate kinase/homoserine dehydrogenase II</fullName>
        <ecNumber evidence="3">1.1.1.3</ecNumber>
        <ecNumber evidence="3">2.7.2.4</ecNumber>
    </submittedName>
</protein>
<dbReference type="GO" id="GO:0004072">
    <property type="term" value="F:aspartate kinase activity"/>
    <property type="evidence" value="ECO:0007669"/>
    <property type="project" value="UniProtKB-EC"/>
</dbReference>
<organism evidence="3">
    <name type="scientific">Acinetobacter baumannii</name>
    <dbReference type="NCBI Taxonomy" id="470"/>
    <lineage>
        <taxon>Bacteria</taxon>
        <taxon>Pseudomonadati</taxon>
        <taxon>Pseudomonadota</taxon>
        <taxon>Gammaproteobacteria</taxon>
        <taxon>Moraxellales</taxon>
        <taxon>Moraxellaceae</taxon>
        <taxon>Acinetobacter</taxon>
        <taxon>Acinetobacter calcoaceticus/baumannii complex</taxon>
    </lineage>
</organism>
<dbReference type="PANTHER" id="PTHR43070:SF5">
    <property type="entry name" value="HOMOSERINE DEHYDROGENASE"/>
    <property type="match status" value="1"/>
</dbReference>
<keyword evidence="3" id="KW-0560">Oxidoreductase</keyword>
<feature type="domain" description="Aspartate/homoserine dehydrogenase NAD-binding" evidence="2">
    <location>
        <begin position="9"/>
        <end position="68"/>
    </location>
</feature>
<dbReference type="InterPro" id="IPR011147">
    <property type="entry name" value="Bifunc_Aspkin/hSer_DH"/>
</dbReference>
<dbReference type="PANTHER" id="PTHR43070">
    <property type="match status" value="1"/>
</dbReference>
<reference evidence="3" key="1">
    <citation type="submission" date="2019-07" db="EMBL/GenBank/DDBJ databases">
        <title>Biological characteristics of mucoid Acinetobacter baumannii from a general hospital in China.</title>
        <authorList>
            <person name="Hua X."/>
            <person name="Yu Y."/>
        </authorList>
    </citation>
    <scope>NUCLEOTIDE SEQUENCE [LARGE SCALE GENOMIC DNA]</scope>
    <source>
        <strain evidence="3">N41</strain>
    </source>
</reference>
<keyword evidence="3" id="KW-0808">Transferase</keyword>
<dbReference type="AlphaFoldDB" id="A0ABD5DFV0"/>
<gene>
    <name evidence="3" type="primary">metL</name>
    <name evidence="3" type="synonym">metM</name>
    <name evidence="3" type="ORF">FPK87_23140</name>
</gene>
<evidence type="ECO:0000259" key="2">
    <source>
        <dbReference type="Pfam" id="PF03447"/>
    </source>
</evidence>
<feature type="non-terminal residue" evidence="3">
    <location>
        <position position="100"/>
    </location>
</feature>
<proteinExistence type="predicted"/>
<dbReference type="GO" id="GO:0004412">
    <property type="term" value="F:homoserine dehydrogenase activity"/>
    <property type="evidence" value="ECO:0007669"/>
    <property type="project" value="UniProtKB-EC"/>
</dbReference>